<name>A0A9W9WBE4_9EURO</name>
<feature type="non-terminal residue" evidence="1">
    <location>
        <position position="1"/>
    </location>
</feature>
<gene>
    <name evidence="1" type="ORF">N7509_000850</name>
</gene>
<dbReference type="Proteomes" id="UP001147747">
    <property type="component" value="Unassembled WGS sequence"/>
</dbReference>
<reference evidence="1" key="2">
    <citation type="journal article" date="2023" name="IMA Fungus">
        <title>Comparative genomic study of the Penicillium genus elucidates a diverse pangenome and 15 lateral gene transfer events.</title>
        <authorList>
            <person name="Petersen C."/>
            <person name="Sorensen T."/>
            <person name="Nielsen M.R."/>
            <person name="Sondergaard T.E."/>
            <person name="Sorensen J.L."/>
            <person name="Fitzpatrick D.A."/>
            <person name="Frisvad J.C."/>
            <person name="Nielsen K.L."/>
        </authorList>
    </citation>
    <scope>NUCLEOTIDE SEQUENCE</scope>
    <source>
        <strain evidence="1">IBT 29677</strain>
    </source>
</reference>
<evidence type="ECO:0000313" key="1">
    <source>
        <dbReference type="EMBL" id="KAJ5414223.1"/>
    </source>
</evidence>
<accession>A0A9W9WBE4</accession>
<reference evidence="1" key="1">
    <citation type="submission" date="2022-12" db="EMBL/GenBank/DDBJ databases">
        <authorList>
            <person name="Petersen C."/>
        </authorList>
    </citation>
    <scope>NUCLEOTIDE SEQUENCE</scope>
    <source>
        <strain evidence="1">IBT 29677</strain>
    </source>
</reference>
<sequence length="122" mass="13769">SPVSLSSQTQQPVSCVPLGLRNKIRLKTSIGLHSRWLEIWEALKGHQIATDLSSVVLLEHCFRIMNNTVSIAKPTKDDTRRSRDYCLQQKGRLFQRQYDSSRTKDEGTQIASTIPAFLLAVS</sequence>
<dbReference type="GeneID" id="81364467"/>
<organism evidence="1 2">
    <name type="scientific">Penicillium cosmopolitanum</name>
    <dbReference type="NCBI Taxonomy" id="1131564"/>
    <lineage>
        <taxon>Eukaryota</taxon>
        <taxon>Fungi</taxon>
        <taxon>Dikarya</taxon>
        <taxon>Ascomycota</taxon>
        <taxon>Pezizomycotina</taxon>
        <taxon>Eurotiomycetes</taxon>
        <taxon>Eurotiomycetidae</taxon>
        <taxon>Eurotiales</taxon>
        <taxon>Aspergillaceae</taxon>
        <taxon>Penicillium</taxon>
    </lineage>
</organism>
<evidence type="ECO:0000313" key="2">
    <source>
        <dbReference type="Proteomes" id="UP001147747"/>
    </source>
</evidence>
<dbReference type="OrthoDB" id="4454461at2759"/>
<dbReference type="AlphaFoldDB" id="A0A9W9WBE4"/>
<proteinExistence type="predicted"/>
<dbReference type="EMBL" id="JAPZBU010000003">
    <property type="protein sequence ID" value="KAJ5414223.1"/>
    <property type="molecule type" value="Genomic_DNA"/>
</dbReference>
<comment type="caution">
    <text evidence="1">The sequence shown here is derived from an EMBL/GenBank/DDBJ whole genome shotgun (WGS) entry which is preliminary data.</text>
</comment>
<protein>
    <submittedName>
        <fullName evidence="1">Uncharacterized protein</fullName>
    </submittedName>
</protein>
<dbReference type="RefSeq" id="XP_056494069.1">
    <property type="nucleotide sequence ID" value="XM_056625487.1"/>
</dbReference>
<keyword evidence="2" id="KW-1185">Reference proteome</keyword>